<keyword evidence="1" id="KW-0813">Transport</keyword>
<keyword evidence="10" id="KW-1185">Reference proteome</keyword>
<dbReference type="InterPro" id="IPR017900">
    <property type="entry name" value="4Fe4S_Fe_S_CS"/>
</dbReference>
<dbReference type="AlphaFoldDB" id="A0A6A7K8Y6"/>
<dbReference type="GO" id="GO:0051539">
    <property type="term" value="F:4 iron, 4 sulfur cluster binding"/>
    <property type="evidence" value="ECO:0007669"/>
    <property type="project" value="UniProtKB-KW"/>
</dbReference>
<evidence type="ECO:0000256" key="1">
    <source>
        <dbReference type="ARBA" id="ARBA00022448"/>
    </source>
</evidence>
<evidence type="ECO:0000256" key="3">
    <source>
        <dbReference type="ARBA" id="ARBA00022723"/>
    </source>
</evidence>
<gene>
    <name evidence="9" type="ORF">GC105_08785</name>
</gene>
<keyword evidence="3" id="KW-0479">Metal-binding</keyword>
<dbReference type="PANTHER" id="PTHR43687:SF6">
    <property type="entry name" value="L-ASPARTATE SEMIALDEHYDE SULFURTRANSFERASE IRON-SULFUR SUBUNIT"/>
    <property type="match status" value="1"/>
</dbReference>
<keyword evidence="7" id="KW-0411">Iron-sulfur</keyword>
<keyword evidence="5" id="KW-0249">Electron transport</keyword>
<dbReference type="InterPro" id="IPR050572">
    <property type="entry name" value="Fe-S_Ferredoxin"/>
</dbReference>
<evidence type="ECO:0000256" key="6">
    <source>
        <dbReference type="ARBA" id="ARBA00023004"/>
    </source>
</evidence>
<dbReference type="PROSITE" id="PS51379">
    <property type="entry name" value="4FE4S_FER_2"/>
    <property type="match status" value="2"/>
</dbReference>
<keyword evidence="2" id="KW-0004">4Fe-4S</keyword>
<evidence type="ECO:0000256" key="4">
    <source>
        <dbReference type="ARBA" id="ARBA00022737"/>
    </source>
</evidence>
<comment type="caution">
    <text evidence="9">The sequence shown here is derived from an EMBL/GenBank/DDBJ whole genome shotgun (WGS) entry which is preliminary data.</text>
</comment>
<feature type="domain" description="4Fe-4S ferredoxin-type" evidence="8">
    <location>
        <begin position="7"/>
        <end position="36"/>
    </location>
</feature>
<protein>
    <submittedName>
        <fullName evidence="9">4Fe-4S dicluster domain-containing protein</fullName>
    </submittedName>
</protein>
<dbReference type="EMBL" id="WHNX01000011">
    <property type="protein sequence ID" value="MPW25884.1"/>
    <property type="molecule type" value="Genomic_DNA"/>
</dbReference>
<dbReference type="SUPFAM" id="SSF54862">
    <property type="entry name" value="4Fe-4S ferredoxins"/>
    <property type="match status" value="1"/>
</dbReference>
<dbReference type="PROSITE" id="PS00198">
    <property type="entry name" value="4FE4S_FER_1"/>
    <property type="match status" value="2"/>
</dbReference>
<dbReference type="Proteomes" id="UP000440004">
    <property type="component" value="Unassembled WGS sequence"/>
</dbReference>
<evidence type="ECO:0000256" key="7">
    <source>
        <dbReference type="ARBA" id="ARBA00023014"/>
    </source>
</evidence>
<dbReference type="Pfam" id="PF12838">
    <property type="entry name" value="Fer4_7"/>
    <property type="match status" value="1"/>
</dbReference>
<keyword evidence="6" id="KW-0408">Iron</keyword>
<keyword evidence="4" id="KW-0677">Repeat</keyword>
<evidence type="ECO:0000256" key="5">
    <source>
        <dbReference type="ARBA" id="ARBA00022982"/>
    </source>
</evidence>
<reference evidence="9 10" key="1">
    <citation type="submission" date="2019-10" db="EMBL/GenBank/DDBJ databases">
        <title>Alkalibaculum tamaniensis sp.nov., a new alkaliphilic acetogen, isolated on methoxylated aromatics from a mud volcano.</title>
        <authorList>
            <person name="Khomyakova M.A."/>
            <person name="Merkel A.Y."/>
            <person name="Bonch-Osmolovskaya E.A."/>
            <person name="Slobodkin A.I."/>
        </authorList>
    </citation>
    <scope>NUCLEOTIDE SEQUENCE [LARGE SCALE GENOMIC DNA]</scope>
    <source>
        <strain evidence="9 10">M08DMB</strain>
    </source>
</reference>
<organism evidence="9 10">
    <name type="scientific">Alkalibaculum sporogenes</name>
    <dbReference type="NCBI Taxonomy" id="2655001"/>
    <lineage>
        <taxon>Bacteria</taxon>
        <taxon>Bacillati</taxon>
        <taxon>Bacillota</taxon>
        <taxon>Clostridia</taxon>
        <taxon>Eubacteriales</taxon>
        <taxon>Eubacteriaceae</taxon>
        <taxon>Alkalibaculum</taxon>
    </lineage>
</organism>
<evidence type="ECO:0000259" key="8">
    <source>
        <dbReference type="PROSITE" id="PS51379"/>
    </source>
</evidence>
<dbReference type="PANTHER" id="PTHR43687">
    <property type="entry name" value="ADENYLYLSULFATE REDUCTASE, BETA SUBUNIT"/>
    <property type="match status" value="1"/>
</dbReference>
<name>A0A6A7K8Y6_9FIRM</name>
<dbReference type="GO" id="GO:0046872">
    <property type="term" value="F:metal ion binding"/>
    <property type="evidence" value="ECO:0007669"/>
    <property type="project" value="UniProtKB-KW"/>
</dbReference>
<evidence type="ECO:0000313" key="9">
    <source>
        <dbReference type="EMBL" id="MPW25884.1"/>
    </source>
</evidence>
<feature type="domain" description="4Fe-4S ferredoxin-type" evidence="8">
    <location>
        <begin position="37"/>
        <end position="66"/>
    </location>
</feature>
<dbReference type="Gene3D" id="3.30.70.20">
    <property type="match status" value="1"/>
</dbReference>
<proteinExistence type="predicted"/>
<accession>A0A6A7K8Y6</accession>
<dbReference type="InterPro" id="IPR017896">
    <property type="entry name" value="4Fe4S_Fe-S-bd"/>
</dbReference>
<sequence length="70" mass="7501">MFVMKNIKKAVISNQCVACGTCVSICPFNAINIFKGIRAVVDVELCVGCGKCKSACPGSIIEIQEMEESQ</sequence>
<evidence type="ECO:0000256" key="2">
    <source>
        <dbReference type="ARBA" id="ARBA00022485"/>
    </source>
</evidence>
<evidence type="ECO:0000313" key="10">
    <source>
        <dbReference type="Proteomes" id="UP000440004"/>
    </source>
</evidence>